<dbReference type="PANTHER" id="PTHR11075">
    <property type="entry name" value="PEPTIDE CHAIN RELEASE FACTOR"/>
    <property type="match status" value="1"/>
</dbReference>
<evidence type="ECO:0000259" key="1">
    <source>
        <dbReference type="PROSITE" id="PS00745"/>
    </source>
</evidence>
<dbReference type="OrthoDB" id="9815709at2"/>
<dbReference type="RefSeq" id="WP_068402942.1">
    <property type="nucleotide sequence ID" value="NZ_CP014504.1"/>
</dbReference>
<reference evidence="2 3" key="1">
    <citation type="submission" date="2016-03" db="EMBL/GenBank/DDBJ databases">
        <title>Complete genome sequence of Pedobacter cryoconitis PAMC 27485.</title>
        <authorList>
            <person name="Lee J."/>
            <person name="Kim O.-S."/>
        </authorList>
    </citation>
    <scope>NUCLEOTIDE SEQUENCE [LARGE SCALE GENOMIC DNA]</scope>
    <source>
        <strain evidence="2 3">PAMC 27485</strain>
    </source>
</reference>
<evidence type="ECO:0000313" key="3">
    <source>
        <dbReference type="Proteomes" id="UP000071561"/>
    </source>
</evidence>
<dbReference type="Pfam" id="PF00472">
    <property type="entry name" value="RF-1"/>
    <property type="match status" value="1"/>
</dbReference>
<feature type="domain" description="Prokaryotic-type class I peptide chain release factors" evidence="1">
    <location>
        <begin position="18"/>
        <end position="34"/>
    </location>
</feature>
<accession>A0A127VFN0</accession>
<evidence type="ECO:0000313" key="2">
    <source>
        <dbReference type="EMBL" id="AMQ00167.1"/>
    </source>
</evidence>
<protein>
    <submittedName>
        <fullName evidence="2">Peptide chain release factor</fullName>
    </submittedName>
</protein>
<gene>
    <name evidence="2" type="ORF">AY601_3296</name>
</gene>
<organism evidence="2 3">
    <name type="scientific">Pedobacter cryoconitis</name>
    <dbReference type="NCBI Taxonomy" id="188932"/>
    <lineage>
        <taxon>Bacteria</taxon>
        <taxon>Pseudomonadati</taxon>
        <taxon>Bacteroidota</taxon>
        <taxon>Sphingobacteriia</taxon>
        <taxon>Sphingobacteriales</taxon>
        <taxon>Sphingobacteriaceae</taxon>
        <taxon>Pedobacter</taxon>
    </lineage>
</organism>
<dbReference type="SUPFAM" id="SSF110916">
    <property type="entry name" value="Peptidyl-tRNA hydrolase domain-like"/>
    <property type="match status" value="1"/>
</dbReference>
<dbReference type="AlphaFoldDB" id="A0A127VFN0"/>
<proteinExistence type="predicted"/>
<dbReference type="Gene3D" id="3.30.160.20">
    <property type="match status" value="1"/>
</dbReference>
<dbReference type="PATRIC" id="fig|188932.3.peg.3432"/>
<dbReference type="InterPro" id="IPR052104">
    <property type="entry name" value="Mito_Release_Factor_mL62"/>
</dbReference>
<keyword evidence="3" id="KW-1185">Reference proteome</keyword>
<dbReference type="PROSITE" id="PS00745">
    <property type="entry name" value="RF_PROK_I"/>
    <property type="match status" value="1"/>
</dbReference>
<dbReference type="GO" id="GO:0016150">
    <property type="term" value="F:translation release factor activity, codon nonspecific"/>
    <property type="evidence" value="ECO:0007669"/>
    <property type="project" value="TreeGrafter"/>
</dbReference>
<dbReference type="GO" id="GO:0004045">
    <property type="term" value="F:peptidyl-tRNA hydrolase activity"/>
    <property type="evidence" value="ECO:0007669"/>
    <property type="project" value="TreeGrafter"/>
</dbReference>
<name>A0A127VFN0_9SPHI</name>
<dbReference type="Proteomes" id="UP000071561">
    <property type="component" value="Chromosome"/>
</dbReference>
<dbReference type="EMBL" id="CP014504">
    <property type="protein sequence ID" value="AMQ00167.1"/>
    <property type="molecule type" value="Genomic_DNA"/>
</dbReference>
<sequence>MYKDRKELVKSLTFKTSRSGGKGGQNVNKVSSKVEVILHVESAEFFTTAEKLLLAERLANRMDTEGNLHVVSQEDRSQLVNKEQSIIKLMALLKTGLHVDKKRKPTHTPKSVILRRKSDKKSIAVKKENRKKPGMDAWLN</sequence>
<dbReference type="PANTHER" id="PTHR11075:SF54">
    <property type="entry name" value="LARGE RIBOSOMAL SUBUNIT PROTEIN ML62"/>
    <property type="match status" value="1"/>
</dbReference>
<dbReference type="InterPro" id="IPR000352">
    <property type="entry name" value="Pep_chain_release_fac_I"/>
</dbReference>
<dbReference type="KEGG" id="pcm:AY601_3296"/>